<gene>
    <name evidence="3" type="ORF">ACFSL4_27655</name>
</gene>
<name>A0ABW4IXB8_9ACTN</name>
<sequence length="145" mass="15009">MVIGTARKSLGIGVATLALLGGAATGVATASSGSATGTVHARAAAQQSTGAVSAAAKTCTYKSGFGFYCGYYKGHATVRLGSSGAAVREVQALINQTTAYKPKLAVDGQFGSKTEKAVVWFQTKYHVKPYDGIVGPKTWKEFRLK</sequence>
<accession>A0ABW4IXB8</accession>
<protein>
    <submittedName>
        <fullName evidence="3">Peptidoglycan-binding protein</fullName>
    </submittedName>
</protein>
<feature type="chain" id="PRO_5046951631" evidence="1">
    <location>
        <begin position="31"/>
        <end position="145"/>
    </location>
</feature>
<dbReference type="InterPro" id="IPR036366">
    <property type="entry name" value="PGBDSf"/>
</dbReference>
<organism evidence="3 4">
    <name type="scientific">Streptomyces caeni</name>
    <dbReference type="NCBI Taxonomy" id="2307231"/>
    <lineage>
        <taxon>Bacteria</taxon>
        <taxon>Bacillati</taxon>
        <taxon>Actinomycetota</taxon>
        <taxon>Actinomycetes</taxon>
        <taxon>Kitasatosporales</taxon>
        <taxon>Streptomycetaceae</taxon>
        <taxon>Streptomyces</taxon>
    </lineage>
</organism>
<dbReference type="InterPro" id="IPR002477">
    <property type="entry name" value="Peptidoglycan-bd-like"/>
</dbReference>
<reference evidence="4" key="1">
    <citation type="journal article" date="2019" name="Int. J. Syst. Evol. Microbiol.">
        <title>The Global Catalogue of Microorganisms (GCM) 10K type strain sequencing project: providing services to taxonomists for standard genome sequencing and annotation.</title>
        <authorList>
            <consortium name="The Broad Institute Genomics Platform"/>
            <consortium name="The Broad Institute Genome Sequencing Center for Infectious Disease"/>
            <person name="Wu L."/>
            <person name="Ma J."/>
        </authorList>
    </citation>
    <scope>NUCLEOTIDE SEQUENCE [LARGE SCALE GENOMIC DNA]</scope>
    <source>
        <strain evidence="4">CGMCC 1.12470</strain>
    </source>
</reference>
<dbReference type="RefSeq" id="WP_381088476.1">
    <property type="nucleotide sequence ID" value="NZ_JBHUDX010000084.1"/>
</dbReference>
<dbReference type="Gene3D" id="1.10.101.10">
    <property type="entry name" value="PGBD-like superfamily/PGBD"/>
    <property type="match status" value="1"/>
</dbReference>
<dbReference type="SUPFAM" id="SSF47090">
    <property type="entry name" value="PGBD-like"/>
    <property type="match status" value="1"/>
</dbReference>
<comment type="caution">
    <text evidence="3">The sequence shown here is derived from an EMBL/GenBank/DDBJ whole genome shotgun (WGS) entry which is preliminary data.</text>
</comment>
<feature type="signal peptide" evidence="1">
    <location>
        <begin position="1"/>
        <end position="30"/>
    </location>
</feature>
<keyword evidence="1" id="KW-0732">Signal</keyword>
<evidence type="ECO:0000313" key="3">
    <source>
        <dbReference type="EMBL" id="MFD1661862.1"/>
    </source>
</evidence>
<keyword evidence="4" id="KW-1185">Reference proteome</keyword>
<dbReference type="Pfam" id="PF01471">
    <property type="entry name" value="PG_binding_1"/>
    <property type="match status" value="1"/>
</dbReference>
<dbReference type="Proteomes" id="UP001597261">
    <property type="component" value="Unassembled WGS sequence"/>
</dbReference>
<evidence type="ECO:0000256" key="1">
    <source>
        <dbReference type="SAM" id="SignalP"/>
    </source>
</evidence>
<proteinExistence type="predicted"/>
<evidence type="ECO:0000259" key="2">
    <source>
        <dbReference type="Pfam" id="PF01471"/>
    </source>
</evidence>
<evidence type="ECO:0000313" key="4">
    <source>
        <dbReference type="Proteomes" id="UP001597261"/>
    </source>
</evidence>
<dbReference type="InterPro" id="IPR036365">
    <property type="entry name" value="PGBD-like_sf"/>
</dbReference>
<feature type="domain" description="Peptidoglycan binding-like" evidence="2">
    <location>
        <begin position="83"/>
        <end position="140"/>
    </location>
</feature>
<dbReference type="EMBL" id="JBHUDX010000084">
    <property type="protein sequence ID" value="MFD1661862.1"/>
    <property type="molecule type" value="Genomic_DNA"/>
</dbReference>